<feature type="region of interest" description="Disordered" evidence="1">
    <location>
        <begin position="159"/>
        <end position="329"/>
    </location>
</feature>
<feature type="compositionally biased region" description="Polar residues" evidence="1">
    <location>
        <begin position="225"/>
        <end position="238"/>
    </location>
</feature>
<proteinExistence type="predicted"/>
<accession>A0ABR4LJP1</accession>
<name>A0ABR4LJP1_9EURO</name>
<dbReference type="RefSeq" id="XP_070883739.1">
    <property type="nucleotide sequence ID" value="XM_071029744.1"/>
</dbReference>
<feature type="compositionally biased region" description="Polar residues" evidence="1">
    <location>
        <begin position="301"/>
        <end position="323"/>
    </location>
</feature>
<evidence type="ECO:0000256" key="1">
    <source>
        <dbReference type="SAM" id="MobiDB-lite"/>
    </source>
</evidence>
<organism evidence="3 4">
    <name type="scientific">Aspergillus lucknowensis</name>
    <dbReference type="NCBI Taxonomy" id="176173"/>
    <lineage>
        <taxon>Eukaryota</taxon>
        <taxon>Fungi</taxon>
        <taxon>Dikarya</taxon>
        <taxon>Ascomycota</taxon>
        <taxon>Pezizomycotina</taxon>
        <taxon>Eurotiomycetes</taxon>
        <taxon>Eurotiomycetidae</taxon>
        <taxon>Eurotiales</taxon>
        <taxon>Aspergillaceae</taxon>
        <taxon>Aspergillus</taxon>
        <taxon>Aspergillus subgen. Nidulantes</taxon>
    </lineage>
</organism>
<dbReference type="InterPro" id="IPR052800">
    <property type="entry name" value="DNA_Repair_Helicase_ZGRF1"/>
</dbReference>
<sequence length="329" mass="36576">MPTPLPSAAPRSSNLVVPATQGTAPVIKFRCLFTHDLRRKAKRWQDGFLRFHTFNKRVMVYDNTGYFIGDLHYRAPEGIQDGDELELDKGVLIQVCEPLEQTETDISSLFKSKTQASPPRPGDAPPPSSGRLPTPRLYVSSQQASRSLNDLLGIKKPTASQSGSLYEQRSGQRQIITPQRERPAKRQRTASPERTSPPSGQQDVIDLSDSSAQRQPDSIPEPHRNSTTKPQNDCSSTVPRLRAPEFQGNNSAAKQPQNIQNPPPQHIQRDPKPANLGSEAPINTLRLSGDRPRRKLMYLESSKSSVRASQIGTQIQRAHSQSVRARDKT</sequence>
<dbReference type="PANTHER" id="PTHR28535">
    <property type="entry name" value="ZINC FINGER GRF-TYPE CONTAINING 1"/>
    <property type="match status" value="1"/>
</dbReference>
<dbReference type="InterPro" id="IPR018838">
    <property type="entry name" value="ZGRF1-like_N"/>
</dbReference>
<dbReference type="GeneID" id="98144816"/>
<dbReference type="Proteomes" id="UP001610432">
    <property type="component" value="Unassembled WGS sequence"/>
</dbReference>
<feature type="domain" description="5'-3' DNA helicase ZGRF1-like N-terminal" evidence="2">
    <location>
        <begin position="26"/>
        <end position="106"/>
    </location>
</feature>
<comment type="caution">
    <text evidence="3">The sequence shown here is derived from an EMBL/GenBank/DDBJ whole genome shotgun (WGS) entry which is preliminary data.</text>
</comment>
<feature type="compositionally biased region" description="Polar residues" evidence="1">
    <location>
        <begin position="159"/>
        <end position="177"/>
    </location>
</feature>
<protein>
    <recommendedName>
        <fullName evidence="2">5'-3' DNA helicase ZGRF1-like N-terminal domain-containing protein</fullName>
    </recommendedName>
</protein>
<keyword evidence="4" id="KW-1185">Reference proteome</keyword>
<gene>
    <name evidence="3" type="ORF">BJX67DRAFT_360238</name>
</gene>
<evidence type="ECO:0000313" key="4">
    <source>
        <dbReference type="Proteomes" id="UP001610432"/>
    </source>
</evidence>
<feature type="region of interest" description="Disordered" evidence="1">
    <location>
        <begin position="110"/>
        <end position="135"/>
    </location>
</feature>
<dbReference type="Pfam" id="PF10382">
    <property type="entry name" value="ZGRF1-like_N"/>
    <property type="match status" value="1"/>
</dbReference>
<reference evidence="3 4" key="1">
    <citation type="submission" date="2024-07" db="EMBL/GenBank/DDBJ databases">
        <title>Section-level genome sequencing and comparative genomics of Aspergillus sections Usti and Cavernicolus.</title>
        <authorList>
            <consortium name="Lawrence Berkeley National Laboratory"/>
            <person name="Nybo J.L."/>
            <person name="Vesth T.C."/>
            <person name="Theobald S."/>
            <person name="Frisvad J.C."/>
            <person name="Larsen T.O."/>
            <person name="Kjaerboelling I."/>
            <person name="Rothschild-Mancinelli K."/>
            <person name="Lyhne E.K."/>
            <person name="Kogle M.E."/>
            <person name="Barry K."/>
            <person name="Clum A."/>
            <person name="Na H."/>
            <person name="Ledsgaard L."/>
            <person name="Lin J."/>
            <person name="Lipzen A."/>
            <person name="Kuo A."/>
            <person name="Riley R."/>
            <person name="Mondo S."/>
            <person name="Labutti K."/>
            <person name="Haridas S."/>
            <person name="Pangalinan J."/>
            <person name="Salamov A.A."/>
            <person name="Simmons B.A."/>
            <person name="Magnuson J.K."/>
            <person name="Chen J."/>
            <person name="Drula E."/>
            <person name="Henrissat B."/>
            <person name="Wiebenga A."/>
            <person name="Lubbers R.J."/>
            <person name="Gomes A.C."/>
            <person name="Macurrencykelacurrency M.R."/>
            <person name="Stajich J."/>
            <person name="Grigoriev I.V."/>
            <person name="Mortensen U.H."/>
            <person name="De Vries R.P."/>
            <person name="Baker S.E."/>
            <person name="Andersen M.R."/>
        </authorList>
    </citation>
    <scope>NUCLEOTIDE SEQUENCE [LARGE SCALE GENOMIC DNA]</scope>
    <source>
        <strain evidence="3 4">CBS 449.75</strain>
    </source>
</reference>
<feature type="compositionally biased region" description="Pro residues" evidence="1">
    <location>
        <begin position="118"/>
        <end position="128"/>
    </location>
</feature>
<evidence type="ECO:0000313" key="3">
    <source>
        <dbReference type="EMBL" id="KAL2864760.1"/>
    </source>
</evidence>
<dbReference type="EMBL" id="JBFXLQ010000037">
    <property type="protein sequence ID" value="KAL2864760.1"/>
    <property type="molecule type" value="Genomic_DNA"/>
</dbReference>
<feature type="compositionally biased region" description="Polar residues" evidence="1">
    <location>
        <begin position="189"/>
        <end position="216"/>
    </location>
</feature>
<evidence type="ECO:0000259" key="2">
    <source>
        <dbReference type="Pfam" id="PF10382"/>
    </source>
</evidence>
<dbReference type="PANTHER" id="PTHR28535:SF1">
    <property type="entry name" value="PROTEIN ZGRF1"/>
    <property type="match status" value="1"/>
</dbReference>